<dbReference type="GO" id="GO:0005886">
    <property type="term" value="C:plasma membrane"/>
    <property type="evidence" value="ECO:0007669"/>
    <property type="project" value="UniProtKB-SubCell"/>
</dbReference>
<evidence type="ECO:0008006" key="12">
    <source>
        <dbReference type="Google" id="ProtNLM"/>
    </source>
</evidence>
<feature type="transmembrane region" description="Helical" evidence="7">
    <location>
        <begin position="326"/>
        <end position="355"/>
    </location>
</feature>
<sequence>MFNLIFISKSAFEDFKRNKIRTFLTALGILIGVSSVIILMALGLGFKKYIKDQFESLGTNLVMILPGQILQGGNFRSSGSAITGIRFDEKDVQSLKKIKKAEYIVPTYMKSVTVSGNGQTEIGSLYATTADVFIIRNLEIDRGVLFNTTDTDKRSKKAVIGAKIAEKLFGSAENAIGKTIKIEDQGFPITGVLKAKGGGGFGGPDLDSFVFVPYKASSSYTKDKKFYAISIKIANEEDVGAVKEEIKTVLLKRYEEDEFSVVEQTEILNAVSSIFSILNSVLVAIAAISLLVGGIGIMNIMYVSVIERVREIGIRRALGALAHDILVQFIAEAVILSLLGGLLGLVLAFIVVLFIQKFFPAYIDLTSVLIAIIVSSVIGIIFGVFPAKKASDLSPIEAIRYE</sequence>
<evidence type="ECO:0000313" key="11">
    <source>
        <dbReference type="Proteomes" id="UP000178230"/>
    </source>
</evidence>
<feature type="transmembrane region" description="Helical" evidence="7">
    <location>
        <begin position="361"/>
        <end position="385"/>
    </location>
</feature>
<evidence type="ECO:0000256" key="6">
    <source>
        <dbReference type="ARBA" id="ARBA00038076"/>
    </source>
</evidence>
<gene>
    <name evidence="10" type="ORF">A2Y99_02175</name>
</gene>
<comment type="subcellular location">
    <subcellularLocation>
        <location evidence="1">Cell membrane</location>
        <topology evidence="1">Multi-pass membrane protein</topology>
    </subcellularLocation>
</comment>
<evidence type="ECO:0000256" key="4">
    <source>
        <dbReference type="ARBA" id="ARBA00022989"/>
    </source>
</evidence>
<evidence type="ECO:0000256" key="7">
    <source>
        <dbReference type="SAM" id="Phobius"/>
    </source>
</evidence>
<dbReference type="EMBL" id="MFIY01000030">
    <property type="protein sequence ID" value="OGG00023.1"/>
    <property type="molecule type" value="Genomic_DNA"/>
</dbReference>
<name>A0A1F5YIZ0_9BACT</name>
<keyword evidence="3 7" id="KW-0812">Transmembrane</keyword>
<feature type="domain" description="ABC3 transporter permease C-terminal" evidence="8">
    <location>
        <begin position="284"/>
        <end position="395"/>
    </location>
</feature>
<organism evidence="10 11">
    <name type="scientific">Candidatus Gottesmanbacteria bacterium RBG_13_37_7</name>
    <dbReference type="NCBI Taxonomy" id="1798369"/>
    <lineage>
        <taxon>Bacteria</taxon>
        <taxon>Candidatus Gottesmaniibacteriota</taxon>
    </lineage>
</organism>
<evidence type="ECO:0000259" key="9">
    <source>
        <dbReference type="Pfam" id="PF12704"/>
    </source>
</evidence>
<dbReference type="AlphaFoldDB" id="A0A1F5YIZ0"/>
<keyword evidence="5 7" id="KW-0472">Membrane</keyword>
<evidence type="ECO:0000256" key="2">
    <source>
        <dbReference type="ARBA" id="ARBA00022475"/>
    </source>
</evidence>
<evidence type="ECO:0000256" key="5">
    <source>
        <dbReference type="ARBA" id="ARBA00023136"/>
    </source>
</evidence>
<protein>
    <recommendedName>
        <fullName evidence="12">Multidrug ABC transporter substrate-binding protein</fullName>
    </recommendedName>
</protein>
<evidence type="ECO:0000313" key="10">
    <source>
        <dbReference type="EMBL" id="OGG00023.1"/>
    </source>
</evidence>
<dbReference type="GO" id="GO:0022857">
    <property type="term" value="F:transmembrane transporter activity"/>
    <property type="evidence" value="ECO:0007669"/>
    <property type="project" value="TreeGrafter"/>
</dbReference>
<dbReference type="Proteomes" id="UP000178230">
    <property type="component" value="Unassembled WGS sequence"/>
</dbReference>
<dbReference type="PANTHER" id="PTHR30572:SF4">
    <property type="entry name" value="ABC TRANSPORTER PERMEASE YTRF"/>
    <property type="match status" value="1"/>
</dbReference>
<dbReference type="InterPro" id="IPR050250">
    <property type="entry name" value="Macrolide_Exporter_MacB"/>
</dbReference>
<accession>A0A1F5YIZ0</accession>
<reference evidence="10 11" key="1">
    <citation type="journal article" date="2016" name="Nat. Commun.">
        <title>Thousands of microbial genomes shed light on interconnected biogeochemical processes in an aquifer system.</title>
        <authorList>
            <person name="Anantharaman K."/>
            <person name="Brown C.T."/>
            <person name="Hug L.A."/>
            <person name="Sharon I."/>
            <person name="Castelle C.J."/>
            <person name="Probst A.J."/>
            <person name="Thomas B.C."/>
            <person name="Singh A."/>
            <person name="Wilkins M.J."/>
            <person name="Karaoz U."/>
            <person name="Brodie E.L."/>
            <person name="Williams K.H."/>
            <person name="Hubbard S.S."/>
            <person name="Banfield J.F."/>
        </authorList>
    </citation>
    <scope>NUCLEOTIDE SEQUENCE [LARGE SCALE GENOMIC DNA]</scope>
</reference>
<feature type="transmembrane region" description="Helical" evidence="7">
    <location>
        <begin position="20"/>
        <end position="46"/>
    </location>
</feature>
<comment type="similarity">
    <text evidence="6">Belongs to the ABC-4 integral membrane protein family.</text>
</comment>
<feature type="domain" description="MacB-like periplasmic core" evidence="9">
    <location>
        <begin position="22"/>
        <end position="248"/>
    </location>
</feature>
<evidence type="ECO:0000259" key="8">
    <source>
        <dbReference type="Pfam" id="PF02687"/>
    </source>
</evidence>
<dbReference type="InterPro" id="IPR003838">
    <property type="entry name" value="ABC3_permease_C"/>
</dbReference>
<evidence type="ECO:0000256" key="1">
    <source>
        <dbReference type="ARBA" id="ARBA00004651"/>
    </source>
</evidence>
<evidence type="ECO:0000256" key="3">
    <source>
        <dbReference type="ARBA" id="ARBA00022692"/>
    </source>
</evidence>
<keyword evidence="4 7" id="KW-1133">Transmembrane helix</keyword>
<dbReference type="Pfam" id="PF12704">
    <property type="entry name" value="MacB_PCD"/>
    <property type="match status" value="1"/>
</dbReference>
<proteinExistence type="inferred from homology"/>
<dbReference type="InterPro" id="IPR025857">
    <property type="entry name" value="MacB_PCD"/>
</dbReference>
<dbReference type="Pfam" id="PF02687">
    <property type="entry name" value="FtsX"/>
    <property type="match status" value="1"/>
</dbReference>
<keyword evidence="2" id="KW-1003">Cell membrane</keyword>
<feature type="transmembrane region" description="Helical" evidence="7">
    <location>
        <begin position="281"/>
        <end position="305"/>
    </location>
</feature>
<comment type="caution">
    <text evidence="10">The sequence shown here is derived from an EMBL/GenBank/DDBJ whole genome shotgun (WGS) entry which is preliminary data.</text>
</comment>
<dbReference type="PANTHER" id="PTHR30572">
    <property type="entry name" value="MEMBRANE COMPONENT OF TRANSPORTER-RELATED"/>
    <property type="match status" value="1"/>
</dbReference>